<feature type="domain" description="ABC transporter" evidence="6">
    <location>
        <begin position="45"/>
        <end position="266"/>
    </location>
</feature>
<dbReference type="SMART" id="SM00382">
    <property type="entry name" value="AAA"/>
    <property type="match status" value="1"/>
</dbReference>
<dbReference type="InterPro" id="IPR050683">
    <property type="entry name" value="Bact_Polysacc_Export_ATP-bd"/>
</dbReference>
<dbReference type="CDD" id="cd03220">
    <property type="entry name" value="ABC_KpsT_Wzt"/>
    <property type="match status" value="1"/>
</dbReference>
<comment type="caution">
    <text evidence="7">The sequence shown here is derived from an EMBL/GenBank/DDBJ whole genome shotgun (WGS) entry which is preliminary data.</text>
</comment>
<dbReference type="SUPFAM" id="SSF52540">
    <property type="entry name" value="P-loop containing nucleoside triphosphate hydrolases"/>
    <property type="match status" value="1"/>
</dbReference>
<dbReference type="PANTHER" id="PTHR46743:SF2">
    <property type="entry name" value="TEICHOIC ACIDS EXPORT ATP-BINDING PROTEIN TAGH"/>
    <property type="match status" value="1"/>
</dbReference>
<evidence type="ECO:0000259" key="6">
    <source>
        <dbReference type="PROSITE" id="PS50893"/>
    </source>
</evidence>
<reference evidence="7 8" key="1">
    <citation type="submission" date="2023-07" db="EMBL/GenBank/DDBJ databases">
        <title>Sequencing the genomes of 1000 actinobacteria strains.</title>
        <authorList>
            <person name="Klenk H.-P."/>
        </authorList>
    </citation>
    <scope>NUCLEOTIDE SEQUENCE [LARGE SCALE GENOMIC DNA]</scope>
    <source>
        <strain evidence="7 8">DSM 102162</strain>
    </source>
</reference>
<evidence type="ECO:0000256" key="3">
    <source>
        <dbReference type="ARBA" id="ARBA00022741"/>
    </source>
</evidence>
<feature type="compositionally biased region" description="Basic residues" evidence="5">
    <location>
        <begin position="291"/>
        <end position="303"/>
    </location>
</feature>
<dbReference type="InterPro" id="IPR027417">
    <property type="entry name" value="P-loop_NTPase"/>
</dbReference>
<dbReference type="Proteomes" id="UP001235966">
    <property type="component" value="Unassembled WGS sequence"/>
</dbReference>
<protein>
    <submittedName>
        <fullName evidence="7">Teichoic acid transport system ATP-binding protein</fullName>
    </submittedName>
</protein>
<dbReference type="InterPro" id="IPR003439">
    <property type="entry name" value="ABC_transporter-like_ATP-bd"/>
</dbReference>
<dbReference type="PROSITE" id="PS50893">
    <property type="entry name" value="ABC_TRANSPORTER_2"/>
    <property type="match status" value="1"/>
</dbReference>
<evidence type="ECO:0000256" key="2">
    <source>
        <dbReference type="ARBA" id="ARBA00022448"/>
    </source>
</evidence>
<dbReference type="RefSeq" id="WP_278059046.1">
    <property type="nucleotide sequence ID" value="NZ_CP121247.1"/>
</dbReference>
<dbReference type="PANTHER" id="PTHR46743">
    <property type="entry name" value="TEICHOIC ACIDS EXPORT ATP-BINDING PROTEIN TAGH"/>
    <property type="match status" value="1"/>
</dbReference>
<sequence length="325" mass="35054">MSETMNNPSIPEAGRTPSMVIEHVSVNYLTPSAKPEDKKNAPLMQRILGALLGRPPKMYVPAVKDVSFIAYEGDFIGLLGQNGAGKSTLLRVLAGSEPPSKGAVYTATRPSLLGVNGALMPELSGIENAKLGLLALGFSPEEAEARIPEILDFCAIGDAIYRPMKTYSSGMGARLRFAISTAARPEILLIDEALSTGDSTFQQKSEERMSEMLSDAGTIFLVSHSAGLIEKMCNRAIWLNQGQIVTDGPAGPVSKAYQAWAKAVADKKPEEAQKILDNARTGFVPLEVSHKDKKKKKKKKKEKKALEQAAHAAPRGYQPRHLTGK</sequence>
<evidence type="ECO:0000256" key="1">
    <source>
        <dbReference type="ARBA" id="ARBA00005417"/>
    </source>
</evidence>
<keyword evidence="4 7" id="KW-0067">ATP-binding</keyword>
<keyword evidence="3" id="KW-0547">Nucleotide-binding</keyword>
<organism evidence="7 8">
    <name type="scientific">Arcanobacterium wilhelmae</name>
    <dbReference type="NCBI Taxonomy" id="1803177"/>
    <lineage>
        <taxon>Bacteria</taxon>
        <taxon>Bacillati</taxon>
        <taxon>Actinomycetota</taxon>
        <taxon>Actinomycetes</taxon>
        <taxon>Actinomycetales</taxon>
        <taxon>Actinomycetaceae</taxon>
        <taxon>Arcanobacterium</taxon>
    </lineage>
</organism>
<dbReference type="InterPro" id="IPR015860">
    <property type="entry name" value="ABC_transpr_TagH-like"/>
</dbReference>
<name>A0ABT9NBY9_9ACTO</name>
<evidence type="ECO:0000313" key="7">
    <source>
        <dbReference type="EMBL" id="MDP9801223.1"/>
    </source>
</evidence>
<keyword evidence="2" id="KW-0813">Transport</keyword>
<dbReference type="GO" id="GO:0005524">
    <property type="term" value="F:ATP binding"/>
    <property type="evidence" value="ECO:0007669"/>
    <property type="project" value="UniProtKB-KW"/>
</dbReference>
<gene>
    <name evidence="7" type="ORF">J2S49_001299</name>
</gene>
<evidence type="ECO:0000313" key="8">
    <source>
        <dbReference type="Proteomes" id="UP001235966"/>
    </source>
</evidence>
<feature type="region of interest" description="Disordered" evidence="5">
    <location>
        <begin position="286"/>
        <end position="325"/>
    </location>
</feature>
<comment type="similarity">
    <text evidence="1">Belongs to the ABC transporter superfamily.</text>
</comment>
<evidence type="ECO:0000256" key="4">
    <source>
        <dbReference type="ARBA" id="ARBA00022840"/>
    </source>
</evidence>
<dbReference type="EMBL" id="JAUSQW010000001">
    <property type="protein sequence ID" value="MDP9801223.1"/>
    <property type="molecule type" value="Genomic_DNA"/>
</dbReference>
<accession>A0ABT9NBY9</accession>
<evidence type="ECO:0000256" key="5">
    <source>
        <dbReference type="SAM" id="MobiDB-lite"/>
    </source>
</evidence>
<dbReference type="Pfam" id="PF00005">
    <property type="entry name" value="ABC_tran"/>
    <property type="match status" value="1"/>
</dbReference>
<dbReference type="InterPro" id="IPR003593">
    <property type="entry name" value="AAA+_ATPase"/>
</dbReference>
<dbReference type="Gene3D" id="3.40.50.300">
    <property type="entry name" value="P-loop containing nucleotide triphosphate hydrolases"/>
    <property type="match status" value="1"/>
</dbReference>
<keyword evidence="8" id="KW-1185">Reference proteome</keyword>
<proteinExistence type="inferred from homology"/>